<accession>A0A9D2UTA7</accession>
<reference evidence="2" key="1">
    <citation type="journal article" date="2021" name="PeerJ">
        <title>Extensive microbial diversity within the chicken gut microbiome revealed by metagenomics and culture.</title>
        <authorList>
            <person name="Gilroy R."/>
            <person name="Ravi A."/>
            <person name="Getino M."/>
            <person name="Pursley I."/>
            <person name="Horton D.L."/>
            <person name="Alikhan N.F."/>
            <person name="Baker D."/>
            <person name="Gharbi K."/>
            <person name="Hall N."/>
            <person name="Watson M."/>
            <person name="Adriaenssens E.M."/>
            <person name="Foster-Nyarko E."/>
            <person name="Jarju S."/>
            <person name="Secka A."/>
            <person name="Antonio M."/>
            <person name="Oren A."/>
            <person name="Chaudhuri R.R."/>
            <person name="La Ragione R."/>
            <person name="Hildebrand F."/>
            <person name="Pallen M.J."/>
        </authorList>
    </citation>
    <scope>NUCLEOTIDE SEQUENCE</scope>
    <source>
        <strain evidence="2">CHK135-1449</strain>
    </source>
</reference>
<dbReference type="CDD" id="cd00570">
    <property type="entry name" value="GST_N_family"/>
    <property type="match status" value="1"/>
</dbReference>
<gene>
    <name evidence="2" type="ORF">K8V79_08440</name>
</gene>
<evidence type="ECO:0000259" key="1">
    <source>
        <dbReference type="PROSITE" id="PS50404"/>
    </source>
</evidence>
<name>A0A9D2UTA7_ACILW</name>
<dbReference type="PROSITE" id="PS50404">
    <property type="entry name" value="GST_NTER"/>
    <property type="match status" value="1"/>
</dbReference>
<dbReference type="InterPro" id="IPR004045">
    <property type="entry name" value="Glutathione_S-Trfase_N"/>
</dbReference>
<dbReference type="PANTHER" id="PTHR44051">
    <property type="entry name" value="GLUTATHIONE S-TRANSFERASE-RELATED"/>
    <property type="match status" value="1"/>
</dbReference>
<dbReference type="Gene3D" id="1.20.1050.10">
    <property type="match status" value="1"/>
</dbReference>
<sequence>MRTLYQFPLSHFCEKARWMLDHKELDYVAQNLIPGVHRAFARLKTGQNRLPILRDQDRWIADSTQIALYLDDAYPEHGLLYPEGPWRQQSLNINEMTLELGRHVRRWMLAQALAYDDESMDILIGEQGYLRQFEKYSRPLLKAVVARGYALNEETVAESRQQIDVAVQRLNALLVQAGGQYFVGSRLGLADIAVCSMLAPLLAIPSTPWEKENFENLSEEYREYQQYLEDLPLGQYICRIYRTERCARVDWRGV</sequence>
<dbReference type="PANTHER" id="PTHR44051:SF8">
    <property type="entry name" value="GLUTATHIONE S-TRANSFERASE GSTA"/>
    <property type="match status" value="1"/>
</dbReference>
<dbReference type="Gene3D" id="3.40.30.10">
    <property type="entry name" value="Glutaredoxin"/>
    <property type="match status" value="1"/>
</dbReference>
<dbReference type="SUPFAM" id="SSF52833">
    <property type="entry name" value="Thioredoxin-like"/>
    <property type="match status" value="1"/>
</dbReference>
<dbReference type="SFLD" id="SFLDS00019">
    <property type="entry name" value="Glutathione_Transferase_(cytos"/>
    <property type="match status" value="1"/>
</dbReference>
<proteinExistence type="predicted"/>
<dbReference type="InterPro" id="IPR036282">
    <property type="entry name" value="Glutathione-S-Trfase_C_sf"/>
</dbReference>
<dbReference type="InterPro" id="IPR004046">
    <property type="entry name" value="GST_C"/>
</dbReference>
<dbReference type="InterPro" id="IPR036249">
    <property type="entry name" value="Thioredoxin-like_sf"/>
</dbReference>
<dbReference type="CDD" id="cd00299">
    <property type="entry name" value="GST_C_family"/>
    <property type="match status" value="1"/>
</dbReference>
<dbReference type="SUPFAM" id="SSF47616">
    <property type="entry name" value="GST C-terminal domain-like"/>
    <property type="match status" value="1"/>
</dbReference>
<evidence type="ECO:0000313" key="3">
    <source>
        <dbReference type="Proteomes" id="UP000787156"/>
    </source>
</evidence>
<dbReference type="Pfam" id="PF13417">
    <property type="entry name" value="GST_N_3"/>
    <property type="match status" value="1"/>
</dbReference>
<protein>
    <submittedName>
        <fullName evidence="2">Glutathione S-transferase family protein</fullName>
    </submittedName>
</protein>
<dbReference type="InterPro" id="IPR040079">
    <property type="entry name" value="Glutathione_S-Trfase"/>
</dbReference>
<evidence type="ECO:0000313" key="2">
    <source>
        <dbReference type="EMBL" id="HJF28257.1"/>
    </source>
</evidence>
<reference evidence="2" key="2">
    <citation type="submission" date="2021-09" db="EMBL/GenBank/DDBJ databases">
        <authorList>
            <person name="Gilroy R."/>
        </authorList>
    </citation>
    <scope>NUCLEOTIDE SEQUENCE</scope>
    <source>
        <strain evidence="2">CHK135-1449</strain>
    </source>
</reference>
<organism evidence="2 3">
    <name type="scientific">Acinetobacter lwoffii</name>
    <dbReference type="NCBI Taxonomy" id="28090"/>
    <lineage>
        <taxon>Bacteria</taxon>
        <taxon>Pseudomonadati</taxon>
        <taxon>Pseudomonadota</taxon>
        <taxon>Gammaproteobacteria</taxon>
        <taxon>Moraxellales</taxon>
        <taxon>Moraxellaceae</taxon>
        <taxon>Acinetobacter</taxon>
    </lineage>
</organism>
<feature type="domain" description="GST N-terminal" evidence="1">
    <location>
        <begin position="1"/>
        <end position="78"/>
    </location>
</feature>
<comment type="caution">
    <text evidence="2">The sequence shown here is derived from an EMBL/GenBank/DDBJ whole genome shotgun (WGS) entry which is preliminary data.</text>
</comment>
<dbReference type="Pfam" id="PF00043">
    <property type="entry name" value="GST_C"/>
    <property type="match status" value="1"/>
</dbReference>
<dbReference type="EMBL" id="DYWX01000089">
    <property type="protein sequence ID" value="HJF28257.1"/>
    <property type="molecule type" value="Genomic_DNA"/>
</dbReference>
<dbReference type="Proteomes" id="UP000787156">
    <property type="component" value="Unassembled WGS sequence"/>
</dbReference>
<dbReference type="AlphaFoldDB" id="A0A9D2UTA7"/>